<organism evidence="1 2">
    <name type="scientific">Lysobacter antibioticus</name>
    <dbReference type="NCBI Taxonomy" id="84531"/>
    <lineage>
        <taxon>Bacteria</taxon>
        <taxon>Pseudomonadati</taxon>
        <taxon>Pseudomonadota</taxon>
        <taxon>Gammaproteobacteria</taxon>
        <taxon>Lysobacterales</taxon>
        <taxon>Lysobacteraceae</taxon>
        <taxon>Lysobacter</taxon>
    </lineage>
</organism>
<dbReference type="PATRIC" id="fig|84531.8.peg.4282"/>
<name>A0A0S2FFT0_LYSAN</name>
<dbReference type="AlphaFoldDB" id="A0A0S2FFT0"/>
<gene>
    <name evidence="1" type="ORF">LA76x_4280</name>
</gene>
<sequence>MTAATGTTPLSGDEVSRRMLKLIGSLASNADLTAEHLEKHTGLAMRQADSGDGSFGAGAQIHPDWSYNLYVTRPAGSQKNKLIFDFARTGNERAPMTPICGLDFDAYAKELKGMGFSDSASYGEHGRIDHWNFQRPTLSLQVFIEGESNDSPEKIGHRCVKTITIE</sequence>
<dbReference type="KEGG" id="lab:LA76x_4280"/>
<dbReference type="RefSeq" id="WP_057919138.1">
    <property type="nucleotide sequence ID" value="NZ_CP011129.1"/>
</dbReference>
<keyword evidence="2" id="KW-1185">Reference proteome</keyword>
<evidence type="ECO:0000313" key="1">
    <source>
        <dbReference type="EMBL" id="ALN82391.1"/>
    </source>
</evidence>
<reference evidence="1 2" key="1">
    <citation type="journal article" date="2015" name="BMC Genomics">
        <title>Comparative genomics and metabolic profiling of the genus Lysobacter.</title>
        <authorList>
            <person name="de Bruijn I."/>
            <person name="Cheng X."/>
            <person name="de Jager V."/>
            <person name="Exposito R.G."/>
            <person name="Watrous J."/>
            <person name="Patel N."/>
            <person name="Postma J."/>
            <person name="Dorrestein P.C."/>
            <person name="Kobayashi D."/>
            <person name="Raaijmakers J.M."/>
        </authorList>
    </citation>
    <scope>NUCLEOTIDE SEQUENCE [LARGE SCALE GENOMIC DNA]</scope>
    <source>
        <strain evidence="1 2">76</strain>
    </source>
</reference>
<accession>A0A0S2FFT0</accession>
<protein>
    <submittedName>
        <fullName evidence="1">Uncharacterized protein</fullName>
    </submittedName>
</protein>
<dbReference type="STRING" id="84531.LA76x_4280"/>
<proteinExistence type="predicted"/>
<dbReference type="Proteomes" id="UP000060787">
    <property type="component" value="Chromosome"/>
</dbReference>
<evidence type="ECO:0000313" key="2">
    <source>
        <dbReference type="Proteomes" id="UP000060787"/>
    </source>
</evidence>
<dbReference type="eggNOG" id="ENOG5031AM1">
    <property type="taxonomic scope" value="Bacteria"/>
</dbReference>
<dbReference type="EMBL" id="CP011129">
    <property type="protein sequence ID" value="ALN82391.1"/>
    <property type="molecule type" value="Genomic_DNA"/>
</dbReference>